<feature type="coiled-coil region" evidence="4">
    <location>
        <begin position="135"/>
        <end position="190"/>
    </location>
</feature>
<evidence type="ECO:0000256" key="4">
    <source>
        <dbReference type="SAM" id="Coils"/>
    </source>
</evidence>
<sequence length="749" mass="85707">MIKLLLKAKNPHSLGHVGVLNLRDRAASLISSVALVKFFTPENLSYMANRPQQFSETAYPADIPDAKYVSGLSTILVATIQEAKDRISQIEYIFCSQLFPNIQSNSKSLQLIYSEARNAAETSWKEKEKDLLLQMEKMQFEQQNVLQENQSLKIENAKLLDSELSSANHVKELQNELKQRTSEINDLRETIQRSCILLETSAPLVCKYENPQRELEDRVLLLMKKQQSSELEVGRLQLELKNKSMEVDGGLELHNKLVQLAHSKTSSAAHKEKQLKEYEQKTDKLLAELETTRRRVDELNEELKEKTAAVEKGLKMQENLLSKIQLLDAEIRKNEDLLNQHKNEKQLLMTKVKNLETDVYDLQKELMNKKSEVEEGRKLHDQLHQQIDLYSLERSKTGQELEELEKENKKVLAKLRESEEKIDKLQANLRERSKDSSEGMELHAKLLHLIQAKESELLAEKKKRKDMIASYKSLKSQYNFLCARYGLTSENMHLQSKLLEQSALQNDQSPLTSCEVENKVPQASGFACKVSKQEYEQEVLDDDDQGASMIPRANSISPPTSSAFVAPKIPANVKSCPPAGTKRPVSYWRDTRSHQSRVGPDPHDDFLDTPLENIRGNLGKVMKDEVQNHAKPNSKVKKIENSDDETQDMNVDNDPKKEEMLPLTRSGASGFKYIEPVRKKAERENLKGVECPQCKKFYDAVLTSADKESNGNRQNLRCEHHDGVSRHRYRYAPPLTPEGFWNIGFESEM</sequence>
<dbReference type="EMBL" id="JACEIK010002111">
    <property type="protein sequence ID" value="MCD9559214.1"/>
    <property type="molecule type" value="Genomic_DNA"/>
</dbReference>
<accession>A0ABS8UK63</accession>
<evidence type="ECO:0000256" key="2">
    <source>
        <dbReference type="ARBA" id="ARBA00022763"/>
    </source>
</evidence>
<comment type="caution">
    <text evidence="7">The sequence shown here is derived from an EMBL/GenBank/DDBJ whole genome shotgun (WGS) entry which is preliminary data.</text>
</comment>
<evidence type="ECO:0000259" key="6">
    <source>
        <dbReference type="Pfam" id="PF08573"/>
    </source>
</evidence>
<dbReference type="PANTHER" id="PTHR15107:SF0">
    <property type="entry name" value="DNA ENDONUCLEASE ACTIVATOR CTP1 C-TERMINAL DOMAIN-CONTAINING PROTEIN"/>
    <property type="match status" value="1"/>
</dbReference>
<evidence type="ECO:0000256" key="5">
    <source>
        <dbReference type="SAM" id="MobiDB-lite"/>
    </source>
</evidence>
<gene>
    <name evidence="7" type="ORF">HAX54_017069</name>
</gene>
<keyword evidence="3" id="KW-0539">Nucleus</keyword>
<feature type="domain" description="DNA endonuclease activator Ctp1 C-terminal" evidence="6">
    <location>
        <begin position="705"/>
        <end position="745"/>
    </location>
</feature>
<evidence type="ECO:0000256" key="3">
    <source>
        <dbReference type="ARBA" id="ARBA00023242"/>
    </source>
</evidence>
<comment type="subcellular location">
    <subcellularLocation>
        <location evidence="1">Nucleus</location>
    </subcellularLocation>
</comment>
<name>A0ABS8UK63_DATST</name>
<feature type="region of interest" description="Disordered" evidence="5">
    <location>
        <begin position="625"/>
        <end position="657"/>
    </location>
</feature>
<evidence type="ECO:0000313" key="8">
    <source>
        <dbReference type="Proteomes" id="UP000823775"/>
    </source>
</evidence>
<keyword evidence="4" id="KW-0175">Coiled coil</keyword>
<dbReference type="InterPro" id="IPR033316">
    <property type="entry name" value="RBBP8-like"/>
</dbReference>
<dbReference type="InterPro" id="IPR013882">
    <property type="entry name" value="Ctp1_C"/>
</dbReference>
<keyword evidence="8" id="KW-1185">Reference proteome</keyword>
<organism evidence="7 8">
    <name type="scientific">Datura stramonium</name>
    <name type="common">Jimsonweed</name>
    <name type="synonym">Common thornapple</name>
    <dbReference type="NCBI Taxonomy" id="4076"/>
    <lineage>
        <taxon>Eukaryota</taxon>
        <taxon>Viridiplantae</taxon>
        <taxon>Streptophyta</taxon>
        <taxon>Embryophyta</taxon>
        <taxon>Tracheophyta</taxon>
        <taxon>Spermatophyta</taxon>
        <taxon>Magnoliopsida</taxon>
        <taxon>eudicotyledons</taxon>
        <taxon>Gunneridae</taxon>
        <taxon>Pentapetalae</taxon>
        <taxon>asterids</taxon>
        <taxon>lamiids</taxon>
        <taxon>Solanales</taxon>
        <taxon>Solanaceae</taxon>
        <taxon>Solanoideae</taxon>
        <taxon>Datureae</taxon>
        <taxon>Datura</taxon>
    </lineage>
</organism>
<keyword evidence="2" id="KW-0227">DNA damage</keyword>
<evidence type="ECO:0000256" key="1">
    <source>
        <dbReference type="ARBA" id="ARBA00004123"/>
    </source>
</evidence>
<dbReference type="Proteomes" id="UP000823775">
    <property type="component" value="Unassembled WGS sequence"/>
</dbReference>
<dbReference type="PANTHER" id="PTHR15107">
    <property type="entry name" value="RETINOBLASTOMA BINDING PROTEIN 8"/>
    <property type="match status" value="1"/>
</dbReference>
<evidence type="ECO:0000313" key="7">
    <source>
        <dbReference type="EMBL" id="MCD9559214.1"/>
    </source>
</evidence>
<reference evidence="7 8" key="1">
    <citation type="journal article" date="2021" name="BMC Genomics">
        <title>Datura genome reveals duplications of psychoactive alkaloid biosynthetic genes and high mutation rate following tissue culture.</title>
        <authorList>
            <person name="Rajewski A."/>
            <person name="Carter-House D."/>
            <person name="Stajich J."/>
            <person name="Litt A."/>
        </authorList>
    </citation>
    <scope>NUCLEOTIDE SEQUENCE [LARGE SCALE GENOMIC DNA]</scope>
    <source>
        <strain evidence="7">AR-01</strain>
    </source>
</reference>
<dbReference type="Pfam" id="PF08573">
    <property type="entry name" value="SAE2"/>
    <property type="match status" value="1"/>
</dbReference>
<proteinExistence type="predicted"/>
<protein>
    <recommendedName>
        <fullName evidence="6">DNA endonuclease activator Ctp1 C-terminal domain-containing protein</fullName>
    </recommendedName>
</protein>
<feature type="coiled-coil region" evidence="4">
    <location>
        <begin position="268"/>
        <end position="435"/>
    </location>
</feature>
<feature type="region of interest" description="Disordered" evidence="5">
    <location>
        <begin position="575"/>
        <end position="612"/>
    </location>
</feature>